<dbReference type="GO" id="GO:0016740">
    <property type="term" value="F:transferase activity"/>
    <property type="evidence" value="ECO:0007669"/>
    <property type="project" value="UniProtKB-KW"/>
</dbReference>
<comment type="similarity">
    <text evidence="4">Belongs to the ABC transporter superfamily. ABCF family. YbiT subfamily.</text>
</comment>
<dbReference type="CDD" id="cd03221">
    <property type="entry name" value="ABCF_EF-3"/>
    <property type="match status" value="2"/>
</dbReference>
<name>A0A2S9WXN2_9FLAO</name>
<dbReference type="RefSeq" id="WP_105983884.1">
    <property type="nucleotide sequence ID" value="NZ_MQUC01000003.1"/>
</dbReference>
<dbReference type="GO" id="GO:0005524">
    <property type="term" value="F:ATP binding"/>
    <property type="evidence" value="ECO:0007669"/>
    <property type="project" value="UniProtKB-KW"/>
</dbReference>
<dbReference type="PROSITE" id="PS00211">
    <property type="entry name" value="ABC_TRANSPORTER_1"/>
    <property type="match status" value="2"/>
</dbReference>
<dbReference type="PROSITE" id="PS50893">
    <property type="entry name" value="ABC_TRANSPORTER_2"/>
    <property type="match status" value="2"/>
</dbReference>
<dbReference type="InterPro" id="IPR032781">
    <property type="entry name" value="ABC_tran_Xtn"/>
</dbReference>
<dbReference type="Proteomes" id="UP000239532">
    <property type="component" value="Unassembled WGS sequence"/>
</dbReference>
<feature type="domain" description="ABC transporter" evidence="8">
    <location>
        <begin position="328"/>
        <end position="542"/>
    </location>
</feature>
<dbReference type="SUPFAM" id="SSF52540">
    <property type="entry name" value="P-loop containing nucleoside triphosphate hydrolases"/>
    <property type="match status" value="2"/>
</dbReference>
<proteinExistence type="inferred from homology"/>
<evidence type="ECO:0000313" key="9">
    <source>
        <dbReference type="EMBL" id="PRP68215.1"/>
    </source>
</evidence>
<dbReference type="Pfam" id="PF12848">
    <property type="entry name" value="ABC_tran_Xtn"/>
    <property type="match status" value="1"/>
</dbReference>
<keyword evidence="2" id="KW-0547">Nucleotide-binding</keyword>
<feature type="domain" description="ABC transporter" evidence="8">
    <location>
        <begin position="2"/>
        <end position="260"/>
    </location>
</feature>
<dbReference type="InterPro" id="IPR003593">
    <property type="entry name" value="AAA+_ATPase"/>
</dbReference>
<keyword evidence="1" id="KW-0677">Repeat</keyword>
<evidence type="ECO:0000256" key="1">
    <source>
        <dbReference type="ARBA" id="ARBA00022737"/>
    </source>
</evidence>
<keyword evidence="9" id="KW-0808">Transferase</keyword>
<gene>
    <name evidence="9" type="ORF">BST86_14525</name>
</gene>
<dbReference type="InterPro" id="IPR017871">
    <property type="entry name" value="ABC_transporter-like_CS"/>
</dbReference>
<dbReference type="Gene3D" id="3.40.50.300">
    <property type="entry name" value="P-loop containing nucleotide triphosphate hydrolases"/>
    <property type="match status" value="2"/>
</dbReference>
<protein>
    <recommendedName>
        <fullName evidence="5">Probable ATP-binding protein YbiT</fullName>
    </recommendedName>
</protein>
<keyword evidence="10" id="KW-1185">Reference proteome</keyword>
<evidence type="ECO:0000256" key="7">
    <source>
        <dbReference type="SAM" id="MobiDB-lite"/>
    </source>
</evidence>
<keyword evidence="6" id="KW-0175">Coiled coil</keyword>
<dbReference type="AlphaFoldDB" id="A0A2S9WXN2"/>
<comment type="caution">
    <text evidence="9">The sequence shown here is derived from an EMBL/GenBank/DDBJ whole genome shotgun (WGS) entry which is preliminary data.</text>
</comment>
<evidence type="ECO:0000256" key="6">
    <source>
        <dbReference type="SAM" id="Coils"/>
    </source>
</evidence>
<accession>A0A2S9WXN2</accession>
<evidence type="ECO:0000313" key="10">
    <source>
        <dbReference type="Proteomes" id="UP000239532"/>
    </source>
</evidence>
<organism evidence="9 10">
    <name type="scientific">Nonlabens agnitus</name>
    <dbReference type="NCBI Taxonomy" id="870484"/>
    <lineage>
        <taxon>Bacteria</taxon>
        <taxon>Pseudomonadati</taxon>
        <taxon>Bacteroidota</taxon>
        <taxon>Flavobacteriia</taxon>
        <taxon>Flavobacteriales</taxon>
        <taxon>Flavobacteriaceae</taxon>
        <taxon>Nonlabens</taxon>
    </lineage>
</organism>
<dbReference type="Pfam" id="PF00005">
    <property type="entry name" value="ABC_tran"/>
    <property type="match status" value="2"/>
</dbReference>
<evidence type="ECO:0000256" key="3">
    <source>
        <dbReference type="ARBA" id="ARBA00022840"/>
    </source>
</evidence>
<dbReference type="PANTHER" id="PTHR42855:SF2">
    <property type="entry name" value="DRUG RESISTANCE ABC TRANSPORTER,ATP-BINDING PROTEIN"/>
    <property type="match status" value="1"/>
</dbReference>
<dbReference type="FunFam" id="3.40.50.300:FF:000070">
    <property type="entry name" value="Putative ABC transporter ATP-binding component"/>
    <property type="match status" value="1"/>
</dbReference>
<reference evidence="9 10" key="1">
    <citation type="submission" date="2016-11" db="EMBL/GenBank/DDBJ databases">
        <title>Trade-off between light-utilization and light-protection in marine flavobacteria.</title>
        <authorList>
            <person name="Kumagai Y."/>
        </authorList>
    </citation>
    <scope>NUCLEOTIDE SEQUENCE [LARGE SCALE GENOMIC DNA]</scope>
    <source>
        <strain evidence="9 10">JCM 17109</strain>
    </source>
</reference>
<dbReference type="FunFam" id="3.40.50.300:FF:000011">
    <property type="entry name" value="Putative ABC transporter ATP-binding component"/>
    <property type="match status" value="1"/>
</dbReference>
<feature type="region of interest" description="Disordered" evidence="7">
    <location>
        <begin position="542"/>
        <end position="571"/>
    </location>
</feature>
<dbReference type="InterPro" id="IPR027417">
    <property type="entry name" value="P-loop_NTPase"/>
</dbReference>
<evidence type="ECO:0000259" key="8">
    <source>
        <dbReference type="PROSITE" id="PS50893"/>
    </source>
</evidence>
<keyword evidence="3" id="KW-0067">ATP-binding</keyword>
<dbReference type="OrthoDB" id="1521973at2"/>
<evidence type="ECO:0000256" key="4">
    <source>
        <dbReference type="ARBA" id="ARBA00061551"/>
    </source>
</evidence>
<evidence type="ECO:0000256" key="5">
    <source>
        <dbReference type="ARBA" id="ARBA00074044"/>
    </source>
</evidence>
<dbReference type="InterPro" id="IPR051309">
    <property type="entry name" value="ABCF_ATPase"/>
</dbReference>
<dbReference type="SMART" id="SM00382">
    <property type="entry name" value="AAA"/>
    <property type="match status" value="2"/>
</dbReference>
<evidence type="ECO:0000256" key="2">
    <source>
        <dbReference type="ARBA" id="ARBA00022741"/>
    </source>
</evidence>
<dbReference type="InterPro" id="IPR003439">
    <property type="entry name" value="ABC_transporter-like_ATP-bd"/>
</dbReference>
<feature type="coiled-coil region" evidence="6">
    <location>
        <begin position="256"/>
        <end position="283"/>
    </location>
</feature>
<sequence>MLNIHDLHVSFGGEPLFEEITFRLNAGNRVGLIGKNGAGKSTMLKVIAGDIPADQGSLAIEKDVSIGFLRQDIDFEMGRTVLEEAYTAFAKARSIEADMDKINQQLATRTDYESDSYMELIQSIGDLTHEYEIIGGYQYKGETEKILKGLAFKPEQFDKLTDELSGGWRMRIELAKLLLEKHDILLLDEPTNHLDIDSILWLEQFLQTYPGAVVIVSHDKMFLDNVTNRTIEISLGRIYDYPKPYSKFLELRAELREQQAATAKNQQKEIERTEKLIEKFRAKASKATMAQSLVKKLNRMDVVEVDQVDNAAMNINFSQSIQPGKIVLELEQIQKSYADKNVLRNIDLMVERGSRLAFVGQNGMGKSTLAKIIVGDIKDYKGKVNLGHNVQLGYFAQNQAEYLDGEKTILDTMIDAADDSNRVKVRDMLGSFLFRGDEVEKKVKVLSGGERNRLALCKLLLQPFNVLIMDEPTNHLDIQSKNVLKQALVKFEGTLIVVSHDREFLQGLTDLVYEFRDHKLHSYLGDINYYLEQRKARDMREIEKNTKVDTSSLSRKRDTTDSKPSYEQQKKIKSLNNRLSNAESEINKLERDIKKMDADLAANYEETAADATFFDKYKAKKKSLDEWMKKWEEVSEEIDALD</sequence>
<dbReference type="GO" id="GO:0016887">
    <property type="term" value="F:ATP hydrolysis activity"/>
    <property type="evidence" value="ECO:0007669"/>
    <property type="project" value="InterPro"/>
</dbReference>
<dbReference type="EMBL" id="MQUC01000003">
    <property type="protein sequence ID" value="PRP68215.1"/>
    <property type="molecule type" value="Genomic_DNA"/>
</dbReference>
<dbReference type="PANTHER" id="PTHR42855">
    <property type="entry name" value="ABC TRANSPORTER ATP-BINDING SUBUNIT"/>
    <property type="match status" value="1"/>
</dbReference>